<gene>
    <name evidence="1" type="ORF">SDC9_175148</name>
</gene>
<name>A0A645GUK8_9ZZZZ</name>
<organism evidence="1">
    <name type="scientific">bioreactor metagenome</name>
    <dbReference type="NCBI Taxonomy" id="1076179"/>
    <lineage>
        <taxon>unclassified sequences</taxon>
        <taxon>metagenomes</taxon>
        <taxon>ecological metagenomes</taxon>
    </lineage>
</organism>
<accession>A0A645GUK8</accession>
<dbReference type="EMBL" id="VSSQ01077702">
    <property type="protein sequence ID" value="MPN27714.1"/>
    <property type="molecule type" value="Genomic_DNA"/>
</dbReference>
<comment type="caution">
    <text evidence="1">The sequence shown here is derived from an EMBL/GenBank/DDBJ whole genome shotgun (WGS) entry which is preliminary data.</text>
</comment>
<protein>
    <submittedName>
        <fullName evidence="1">Uncharacterized protein</fullName>
    </submittedName>
</protein>
<evidence type="ECO:0000313" key="1">
    <source>
        <dbReference type="EMBL" id="MPN27714.1"/>
    </source>
</evidence>
<sequence>MPRAVGIDGVAQALFVPHLLEQAGGHAAAQNGGEHLERKAVRVPVGQAGEGQGQVVLLDGLLPYRDGGGVRDRPGRLPLSAGKAPQPLLQPGHHFVGKAARQGHHHVPRQIVGRPIVPEPRTRHPLQGGLSAQNGAAQRGAPVHRGHEPLGSQIVGGVLVHADLLQDDPPLGLHVALVELGAEHHVAQHVQGAVQMGV</sequence>
<dbReference type="AlphaFoldDB" id="A0A645GUK8"/>
<proteinExistence type="predicted"/>
<reference evidence="1" key="1">
    <citation type="submission" date="2019-08" db="EMBL/GenBank/DDBJ databases">
        <authorList>
            <person name="Kucharzyk K."/>
            <person name="Murdoch R.W."/>
            <person name="Higgins S."/>
            <person name="Loffler F."/>
        </authorList>
    </citation>
    <scope>NUCLEOTIDE SEQUENCE</scope>
</reference>